<reference evidence="2" key="1">
    <citation type="journal article" date="2020" name="Biotechnol. Biofuels">
        <title>New insights from the biogas microbiome by comprehensive genome-resolved metagenomics of nearly 1600 species originating from multiple anaerobic digesters.</title>
        <authorList>
            <person name="Campanaro S."/>
            <person name="Treu L."/>
            <person name="Rodriguez-R L.M."/>
            <person name="Kovalovszki A."/>
            <person name="Ziels R.M."/>
            <person name="Maus I."/>
            <person name="Zhu X."/>
            <person name="Kougias P.G."/>
            <person name="Basile A."/>
            <person name="Luo G."/>
            <person name="Schluter A."/>
            <person name="Konstantinidis K.T."/>
            <person name="Angelidaki I."/>
        </authorList>
    </citation>
    <scope>NUCLEOTIDE SEQUENCE</scope>
    <source>
        <strain evidence="2">AS01afH2WH_6</strain>
    </source>
</reference>
<dbReference type="Pfam" id="PF18050">
    <property type="entry name" value="Cyclophil_like2"/>
    <property type="match status" value="1"/>
</dbReference>
<evidence type="ECO:0000313" key="3">
    <source>
        <dbReference type="Proteomes" id="UP000767327"/>
    </source>
</evidence>
<comment type="caution">
    <text evidence="2">The sequence shown here is derived from an EMBL/GenBank/DDBJ whole genome shotgun (WGS) entry which is preliminary data.</text>
</comment>
<dbReference type="AlphaFoldDB" id="A0A971CY55"/>
<gene>
    <name evidence="2" type="ORF">GXW98_02620</name>
</gene>
<dbReference type="Gene3D" id="2.40.100.20">
    <property type="match status" value="1"/>
</dbReference>
<dbReference type="EMBL" id="JAAXZR010000011">
    <property type="protein sequence ID" value="NLT79165.1"/>
    <property type="molecule type" value="Genomic_DNA"/>
</dbReference>
<accession>A0A971CY55</accession>
<name>A0A971CY55_9BIFI</name>
<dbReference type="InterPro" id="IPR029000">
    <property type="entry name" value="Cyclophilin-like_dom_sf"/>
</dbReference>
<protein>
    <recommendedName>
        <fullName evidence="1">Cyclophilin-like domain-containing protein</fullName>
    </recommendedName>
</protein>
<dbReference type="OrthoDB" id="5298378at2"/>
<organism evidence="2 3">
    <name type="scientific">Bifidobacterium crudilactis</name>
    <dbReference type="NCBI Taxonomy" id="327277"/>
    <lineage>
        <taxon>Bacteria</taxon>
        <taxon>Bacillati</taxon>
        <taxon>Actinomycetota</taxon>
        <taxon>Actinomycetes</taxon>
        <taxon>Bifidobacteriales</taxon>
        <taxon>Bifidobacteriaceae</taxon>
        <taxon>Bifidobacterium</taxon>
    </lineage>
</organism>
<evidence type="ECO:0000259" key="1">
    <source>
        <dbReference type="Pfam" id="PF18050"/>
    </source>
</evidence>
<dbReference type="InterPro" id="IPR041183">
    <property type="entry name" value="Cyclophilin-like"/>
</dbReference>
<dbReference type="SUPFAM" id="SSF50891">
    <property type="entry name" value="Cyclophilin-like"/>
    <property type="match status" value="1"/>
</dbReference>
<evidence type="ECO:0000313" key="2">
    <source>
        <dbReference type="EMBL" id="NLT79165.1"/>
    </source>
</evidence>
<proteinExistence type="predicted"/>
<feature type="domain" description="Cyclophilin-like" evidence="1">
    <location>
        <begin position="3"/>
        <end position="99"/>
    </location>
</feature>
<sequence>MTITVNGTEYTADLVETKATEDLLAMLPMTLTLRRFGLNEQIAELPGKLDTSDSPAGTAAEVGDIDLYAPWGNFAMFYRAIPYSEGLVKLGHIRGDSSAWKRYGEGTHATFAAR</sequence>
<reference evidence="2" key="2">
    <citation type="submission" date="2020-01" db="EMBL/GenBank/DDBJ databases">
        <authorList>
            <person name="Campanaro S."/>
        </authorList>
    </citation>
    <scope>NUCLEOTIDE SEQUENCE</scope>
    <source>
        <strain evidence="2">AS01afH2WH_6</strain>
    </source>
</reference>
<dbReference type="Proteomes" id="UP000767327">
    <property type="component" value="Unassembled WGS sequence"/>
</dbReference>